<evidence type="ECO:0000256" key="9">
    <source>
        <dbReference type="ARBA" id="ARBA00022777"/>
    </source>
</evidence>
<keyword evidence="18" id="KW-1185">Reference proteome</keyword>
<dbReference type="Proteomes" id="UP000198706">
    <property type="component" value="Unassembled WGS sequence"/>
</dbReference>
<dbReference type="Pfam" id="PF21085">
    <property type="entry name" value="CusS"/>
    <property type="match status" value="1"/>
</dbReference>
<keyword evidence="13" id="KW-0472">Membrane</keyword>
<dbReference type="PANTHER" id="PTHR45436:SF15">
    <property type="entry name" value="SENSOR HISTIDINE KINASE CUSS"/>
    <property type="match status" value="1"/>
</dbReference>
<evidence type="ECO:0000259" key="16">
    <source>
        <dbReference type="PROSITE" id="PS50885"/>
    </source>
</evidence>
<keyword evidence="9 14" id="KW-0418">Kinase</keyword>
<keyword evidence="6 14" id="KW-0808">Transferase</keyword>
<evidence type="ECO:0000256" key="14">
    <source>
        <dbReference type="RuleBase" id="RU364088"/>
    </source>
</evidence>
<keyword evidence="12 14" id="KW-0902">Two-component regulatory system</keyword>
<keyword evidence="10 14" id="KW-0067">ATP-binding</keyword>
<dbReference type="InterPro" id="IPR050428">
    <property type="entry name" value="TCS_sensor_his_kinase"/>
</dbReference>
<evidence type="ECO:0000256" key="11">
    <source>
        <dbReference type="ARBA" id="ARBA00022989"/>
    </source>
</evidence>
<evidence type="ECO:0000256" key="1">
    <source>
        <dbReference type="ARBA" id="ARBA00000085"/>
    </source>
</evidence>
<protein>
    <recommendedName>
        <fullName evidence="14">Sensor protein</fullName>
        <ecNumber evidence="14">2.7.13.3</ecNumber>
    </recommendedName>
</protein>
<dbReference type="SMART" id="SM00388">
    <property type="entry name" value="HisKA"/>
    <property type="match status" value="1"/>
</dbReference>
<evidence type="ECO:0000256" key="8">
    <source>
        <dbReference type="ARBA" id="ARBA00022741"/>
    </source>
</evidence>
<dbReference type="FunFam" id="1.10.287.130:FF:000001">
    <property type="entry name" value="Two-component sensor histidine kinase"/>
    <property type="match status" value="1"/>
</dbReference>
<dbReference type="Gene3D" id="1.10.287.130">
    <property type="match status" value="1"/>
</dbReference>
<organism evidence="17 18">
    <name type="scientific">Pseudomonas indica</name>
    <dbReference type="NCBI Taxonomy" id="137658"/>
    <lineage>
        <taxon>Bacteria</taxon>
        <taxon>Pseudomonadati</taxon>
        <taxon>Pseudomonadota</taxon>
        <taxon>Gammaproteobacteria</taxon>
        <taxon>Pseudomonadales</taxon>
        <taxon>Pseudomonadaceae</taxon>
        <taxon>Pseudomonas</taxon>
    </lineage>
</organism>
<dbReference type="STRING" id="137658.SAMN05216186_110126"/>
<dbReference type="Gene3D" id="6.10.340.10">
    <property type="match status" value="1"/>
</dbReference>
<keyword evidence="3 14" id="KW-1003">Cell membrane</keyword>
<dbReference type="Gene3D" id="3.30.565.10">
    <property type="entry name" value="Histidine kinase-like ATPase, C-terminal domain"/>
    <property type="match status" value="1"/>
</dbReference>
<dbReference type="SUPFAM" id="SSF55874">
    <property type="entry name" value="ATPase domain of HSP90 chaperone/DNA topoisomerase II/histidine kinase"/>
    <property type="match status" value="1"/>
</dbReference>
<feature type="domain" description="Histidine kinase" evidence="15">
    <location>
        <begin position="243"/>
        <end position="455"/>
    </location>
</feature>
<reference evidence="17 18" key="1">
    <citation type="submission" date="2016-10" db="EMBL/GenBank/DDBJ databases">
        <authorList>
            <person name="de Groot N.N."/>
        </authorList>
    </citation>
    <scope>NUCLEOTIDE SEQUENCE [LARGE SCALE GENOMIC DNA]</scope>
    <source>
        <strain evidence="17 18">JCM 21544</strain>
    </source>
</reference>
<evidence type="ECO:0000256" key="3">
    <source>
        <dbReference type="ARBA" id="ARBA00022475"/>
    </source>
</evidence>
<dbReference type="InterPro" id="IPR003661">
    <property type="entry name" value="HisK_dim/P_dom"/>
</dbReference>
<dbReference type="PROSITE" id="PS50109">
    <property type="entry name" value="HIS_KIN"/>
    <property type="match status" value="1"/>
</dbReference>
<dbReference type="InterPro" id="IPR048590">
    <property type="entry name" value="CusS-like_sensor"/>
</dbReference>
<keyword evidence="4 14" id="KW-0997">Cell inner membrane</keyword>
<name>A0A1G9ENJ3_9PSED</name>
<evidence type="ECO:0000256" key="5">
    <source>
        <dbReference type="ARBA" id="ARBA00022553"/>
    </source>
</evidence>
<dbReference type="CDD" id="cd06225">
    <property type="entry name" value="HAMP"/>
    <property type="match status" value="1"/>
</dbReference>
<dbReference type="InterPro" id="IPR036890">
    <property type="entry name" value="HATPase_C_sf"/>
</dbReference>
<dbReference type="GO" id="GO:0005524">
    <property type="term" value="F:ATP binding"/>
    <property type="evidence" value="ECO:0007669"/>
    <property type="project" value="UniProtKB-KW"/>
</dbReference>
<proteinExistence type="predicted"/>
<evidence type="ECO:0000256" key="4">
    <source>
        <dbReference type="ARBA" id="ARBA00022519"/>
    </source>
</evidence>
<dbReference type="GO" id="GO:0005886">
    <property type="term" value="C:plasma membrane"/>
    <property type="evidence" value="ECO:0007669"/>
    <property type="project" value="UniProtKB-SubCell"/>
</dbReference>
<dbReference type="InterPro" id="IPR003660">
    <property type="entry name" value="HAMP_dom"/>
</dbReference>
<dbReference type="OrthoDB" id="5561773at2"/>
<comment type="catalytic activity">
    <reaction evidence="1 14">
        <text>ATP + protein L-histidine = ADP + protein N-phospho-L-histidine.</text>
        <dbReference type="EC" id="2.7.13.3"/>
    </reaction>
</comment>
<dbReference type="RefSeq" id="WP_084337704.1">
    <property type="nucleotide sequence ID" value="NZ_FNFD01000010.1"/>
</dbReference>
<gene>
    <name evidence="17" type="ORF">SAMN05216186_110126</name>
</gene>
<dbReference type="NCBIfam" id="TIGR01386">
    <property type="entry name" value="cztS_silS_copS"/>
    <property type="match status" value="1"/>
</dbReference>
<dbReference type="PANTHER" id="PTHR45436">
    <property type="entry name" value="SENSOR HISTIDINE KINASE YKOH"/>
    <property type="match status" value="1"/>
</dbReference>
<evidence type="ECO:0000256" key="6">
    <source>
        <dbReference type="ARBA" id="ARBA00022679"/>
    </source>
</evidence>
<evidence type="ECO:0000313" key="18">
    <source>
        <dbReference type="Proteomes" id="UP000198706"/>
    </source>
</evidence>
<keyword evidence="8 14" id="KW-0547">Nucleotide-binding</keyword>
<keyword evidence="7" id="KW-0812">Transmembrane</keyword>
<comment type="function">
    <text evidence="14">Member of a two-component regulatory system.</text>
</comment>
<dbReference type="SMART" id="SM00387">
    <property type="entry name" value="HATPase_c"/>
    <property type="match status" value="1"/>
</dbReference>
<evidence type="ECO:0000256" key="2">
    <source>
        <dbReference type="ARBA" id="ARBA00004429"/>
    </source>
</evidence>
<dbReference type="InterPro" id="IPR036097">
    <property type="entry name" value="HisK_dim/P_sf"/>
</dbReference>
<dbReference type="AlphaFoldDB" id="A0A1G9ENJ3"/>
<sequence>MIARLSLASRLALLFAACTASVSLLAGVLFSRASEAHFVDLDRQLMDARLEHFRTLLQGVDTQAALETRREELELELIHQPDLGLRLHGPDGKLWFAYPARLSREDLMLPAPGRFHDWQLEDSLYRVLHAPLLPRFTLGPKLTLLLDITHHQHFLEGVQRAIWATMALAALATALLGGWAARRGLRPLREMSEIAAGVSAQSLTVRLDEQSVPVELRGLVQALNAMLARLEEAFKRLSAFSADIAHELRTPLTALLTRTQVVLSQPRSQDEYREALHDNLDALEQLTQMVNDMLLLAKAEHGLLAPHREPLSLSEEIGGLLEFYEPVAEEAEVRFALEGDGTLYADRSLLRRMLGNLLENALRHTPPGGQILIQILAHAGGLQLVVENPGTEIPGELLPRLFDRFARGAPTGATNGSEHAGLGLAITRSLMEAHGGRIQCESSDGLTRFILEFPA</sequence>
<dbReference type="PRINTS" id="PR00344">
    <property type="entry name" value="BCTRLSENSOR"/>
</dbReference>
<evidence type="ECO:0000256" key="10">
    <source>
        <dbReference type="ARBA" id="ARBA00022840"/>
    </source>
</evidence>
<comment type="subcellular location">
    <subcellularLocation>
        <location evidence="2">Cell inner membrane</location>
        <topology evidence="2">Multi-pass membrane protein</topology>
    </subcellularLocation>
</comment>
<dbReference type="InterPro" id="IPR004358">
    <property type="entry name" value="Sig_transdc_His_kin-like_C"/>
</dbReference>
<evidence type="ECO:0000259" key="15">
    <source>
        <dbReference type="PROSITE" id="PS50109"/>
    </source>
</evidence>
<dbReference type="Pfam" id="PF02518">
    <property type="entry name" value="HATPase_c"/>
    <property type="match status" value="1"/>
</dbReference>
<dbReference type="InterPro" id="IPR005467">
    <property type="entry name" value="His_kinase_dom"/>
</dbReference>
<evidence type="ECO:0000256" key="7">
    <source>
        <dbReference type="ARBA" id="ARBA00022692"/>
    </source>
</evidence>
<evidence type="ECO:0000256" key="12">
    <source>
        <dbReference type="ARBA" id="ARBA00023012"/>
    </source>
</evidence>
<dbReference type="CDD" id="cd00082">
    <property type="entry name" value="HisKA"/>
    <property type="match status" value="1"/>
</dbReference>
<accession>A0A1G9ENJ3</accession>
<dbReference type="SMART" id="SM00304">
    <property type="entry name" value="HAMP"/>
    <property type="match status" value="1"/>
</dbReference>
<dbReference type="Pfam" id="PF00672">
    <property type="entry name" value="HAMP"/>
    <property type="match status" value="1"/>
</dbReference>
<evidence type="ECO:0000256" key="13">
    <source>
        <dbReference type="ARBA" id="ARBA00023136"/>
    </source>
</evidence>
<evidence type="ECO:0000313" key="17">
    <source>
        <dbReference type="EMBL" id="SDK77684.1"/>
    </source>
</evidence>
<dbReference type="Pfam" id="PF00512">
    <property type="entry name" value="HisKA"/>
    <property type="match status" value="1"/>
</dbReference>
<dbReference type="EMBL" id="FNFD01000010">
    <property type="protein sequence ID" value="SDK77684.1"/>
    <property type="molecule type" value="Genomic_DNA"/>
</dbReference>
<dbReference type="InterPro" id="IPR006290">
    <property type="entry name" value="CztS_silS_copS"/>
</dbReference>
<dbReference type="InterPro" id="IPR003594">
    <property type="entry name" value="HATPase_dom"/>
</dbReference>
<keyword evidence="11" id="KW-1133">Transmembrane helix</keyword>
<dbReference type="EC" id="2.7.13.3" evidence="14"/>
<keyword evidence="5" id="KW-0597">Phosphoprotein</keyword>
<dbReference type="PROSITE" id="PS50885">
    <property type="entry name" value="HAMP"/>
    <property type="match status" value="1"/>
</dbReference>
<dbReference type="CDD" id="cd00075">
    <property type="entry name" value="HATPase"/>
    <property type="match status" value="1"/>
</dbReference>
<feature type="domain" description="HAMP" evidence="16">
    <location>
        <begin position="182"/>
        <end position="235"/>
    </location>
</feature>
<dbReference type="SUPFAM" id="SSF47384">
    <property type="entry name" value="Homodimeric domain of signal transducing histidine kinase"/>
    <property type="match status" value="1"/>
</dbReference>
<dbReference type="GO" id="GO:0000155">
    <property type="term" value="F:phosphorelay sensor kinase activity"/>
    <property type="evidence" value="ECO:0007669"/>
    <property type="project" value="InterPro"/>
</dbReference>